<dbReference type="EMBL" id="BOPL01000014">
    <property type="protein sequence ID" value="GIK07654.1"/>
    <property type="molecule type" value="Genomic_DNA"/>
</dbReference>
<accession>A0A9P3C4M1</accession>
<gene>
    <name evidence="2" type="ORF">Aspvir_003320</name>
</gene>
<dbReference type="Proteomes" id="UP000710440">
    <property type="component" value="Unassembled WGS sequence"/>
</dbReference>
<keyword evidence="3" id="KW-1185">Reference proteome</keyword>
<evidence type="ECO:0000313" key="3">
    <source>
        <dbReference type="Proteomes" id="UP000710440"/>
    </source>
</evidence>
<dbReference type="GeneID" id="66931302"/>
<reference evidence="2 3" key="1">
    <citation type="submission" date="2021-02" db="EMBL/GenBank/DDBJ databases">
        <title>Pan-genome distribution and transcriptional activeness of fungal secondary metabolism genes in Aspergillus section Fumigati.</title>
        <authorList>
            <person name="Takahashi H."/>
            <person name="Umemura M."/>
            <person name="Ninomiya A."/>
            <person name="Kusuya Y."/>
            <person name="Urayama S."/>
            <person name="Shimizu M."/>
            <person name="Watanabe A."/>
            <person name="Kamei K."/>
            <person name="Yaguchi T."/>
            <person name="Hagiwara D."/>
        </authorList>
    </citation>
    <scope>NUCLEOTIDE SEQUENCE [LARGE SCALE GENOMIC DNA]</scope>
    <source>
        <strain evidence="2 3">IFM 47045</strain>
    </source>
</reference>
<protein>
    <submittedName>
        <fullName evidence="2">Uncharacterized protein</fullName>
    </submittedName>
</protein>
<name>A0A9P3C4M1_ASPVI</name>
<dbReference type="RefSeq" id="XP_043130840.1">
    <property type="nucleotide sequence ID" value="XM_043274905.1"/>
</dbReference>
<feature type="region of interest" description="Disordered" evidence="1">
    <location>
        <begin position="46"/>
        <end position="88"/>
    </location>
</feature>
<organism evidence="2 3">
    <name type="scientific">Aspergillus viridinutans</name>
    <dbReference type="NCBI Taxonomy" id="75553"/>
    <lineage>
        <taxon>Eukaryota</taxon>
        <taxon>Fungi</taxon>
        <taxon>Dikarya</taxon>
        <taxon>Ascomycota</taxon>
        <taxon>Pezizomycotina</taxon>
        <taxon>Eurotiomycetes</taxon>
        <taxon>Eurotiomycetidae</taxon>
        <taxon>Eurotiales</taxon>
        <taxon>Aspergillaceae</taxon>
        <taxon>Aspergillus</taxon>
        <taxon>Aspergillus subgen. Fumigati</taxon>
    </lineage>
</organism>
<feature type="compositionally biased region" description="Basic and acidic residues" evidence="1">
    <location>
        <begin position="77"/>
        <end position="88"/>
    </location>
</feature>
<evidence type="ECO:0000256" key="1">
    <source>
        <dbReference type="SAM" id="MobiDB-lite"/>
    </source>
</evidence>
<dbReference type="AlphaFoldDB" id="A0A9P3C4M1"/>
<sequence>MGERTRVRRRWAAEREFLFREVGLEGWFNGLDLEGKDVAARIERRQQKMERRRLKRESTEGTSDMETESKSANGARGSEDCKGQSEDA</sequence>
<proteinExistence type="predicted"/>
<comment type="caution">
    <text evidence="2">The sequence shown here is derived from an EMBL/GenBank/DDBJ whole genome shotgun (WGS) entry which is preliminary data.</text>
</comment>
<evidence type="ECO:0000313" key="2">
    <source>
        <dbReference type="EMBL" id="GIK07654.1"/>
    </source>
</evidence>